<accession>A0A438D521</accession>
<protein>
    <recommendedName>
        <fullName evidence="3">Reverse transcriptase Ty1/copia-type domain-containing protein</fullName>
    </recommendedName>
</protein>
<evidence type="ECO:0000313" key="1">
    <source>
        <dbReference type="EMBL" id="RVW30553.1"/>
    </source>
</evidence>
<organism evidence="1 2">
    <name type="scientific">Vitis vinifera</name>
    <name type="common">Grape</name>
    <dbReference type="NCBI Taxonomy" id="29760"/>
    <lineage>
        <taxon>Eukaryota</taxon>
        <taxon>Viridiplantae</taxon>
        <taxon>Streptophyta</taxon>
        <taxon>Embryophyta</taxon>
        <taxon>Tracheophyta</taxon>
        <taxon>Spermatophyta</taxon>
        <taxon>Magnoliopsida</taxon>
        <taxon>eudicotyledons</taxon>
        <taxon>Gunneridae</taxon>
        <taxon>Pentapetalae</taxon>
        <taxon>rosids</taxon>
        <taxon>Vitales</taxon>
        <taxon>Vitaceae</taxon>
        <taxon>Viteae</taxon>
        <taxon>Vitis</taxon>
    </lineage>
</organism>
<reference evidence="1 2" key="1">
    <citation type="journal article" date="2018" name="PLoS Genet.">
        <title>Population sequencing reveals clonal diversity and ancestral inbreeding in the grapevine cultivar Chardonnay.</title>
        <authorList>
            <person name="Roach M.J."/>
            <person name="Johnson D.L."/>
            <person name="Bohlmann J."/>
            <person name="van Vuuren H.J."/>
            <person name="Jones S.J."/>
            <person name="Pretorius I.S."/>
            <person name="Schmidt S.A."/>
            <person name="Borneman A.R."/>
        </authorList>
    </citation>
    <scope>NUCLEOTIDE SEQUENCE [LARGE SCALE GENOMIC DNA]</scope>
    <source>
        <strain evidence="2">cv. Chardonnay</strain>
        <tissue evidence="1">Leaf</tissue>
    </source>
</reference>
<dbReference type="Proteomes" id="UP000288805">
    <property type="component" value="Unassembled WGS sequence"/>
</dbReference>
<evidence type="ECO:0008006" key="3">
    <source>
        <dbReference type="Google" id="ProtNLM"/>
    </source>
</evidence>
<gene>
    <name evidence="1" type="ORF">CK203_116629</name>
</gene>
<dbReference type="AlphaFoldDB" id="A0A438D521"/>
<sequence>MFTVKFKSNGSSEHYKARLVAKGFTQTYDVKNAFLNGELEEEVFMDAPPGFEDNFGTKHFGDGKTAISIIYVDDIILTGSDEDEIARLKRSLVVEFEIKD</sequence>
<comment type="caution">
    <text evidence="1">The sequence shown here is derived from an EMBL/GenBank/DDBJ whole genome shotgun (WGS) entry which is preliminary data.</text>
</comment>
<proteinExistence type="predicted"/>
<evidence type="ECO:0000313" key="2">
    <source>
        <dbReference type="Proteomes" id="UP000288805"/>
    </source>
</evidence>
<name>A0A438D521_VITVI</name>
<dbReference type="EMBL" id="QGNW01001793">
    <property type="protein sequence ID" value="RVW30553.1"/>
    <property type="molecule type" value="Genomic_DNA"/>
</dbReference>